<dbReference type="AlphaFoldDB" id="A0A644WL47"/>
<keyword evidence="2" id="KW-0540">Nuclease</keyword>
<evidence type="ECO:0000313" key="8">
    <source>
        <dbReference type="EMBL" id="MPM04605.1"/>
    </source>
</evidence>
<evidence type="ECO:0000256" key="1">
    <source>
        <dbReference type="ARBA" id="ARBA00001968"/>
    </source>
</evidence>
<dbReference type="EMBL" id="VSSQ01001053">
    <property type="protein sequence ID" value="MPM04605.1"/>
    <property type="molecule type" value="Genomic_DNA"/>
</dbReference>
<dbReference type="Pfam" id="PF08340">
    <property type="entry name" value="YicC-like_C"/>
    <property type="match status" value="1"/>
</dbReference>
<comment type="similarity">
    <text evidence="5">Belongs to the YicC/YloC family.</text>
</comment>
<feature type="domain" description="Endoribonuclease YicC-like C-terminal" evidence="7">
    <location>
        <begin position="171"/>
        <end position="291"/>
    </location>
</feature>
<feature type="domain" description="Endoribonuclease YicC-like N-terminal" evidence="6">
    <location>
        <begin position="2"/>
        <end position="154"/>
    </location>
</feature>
<accession>A0A644WL47</accession>
<evidence type="ECO:0000256" key="2">
    <source>
        <dbReference type="ARBA" id="ARBA00022722"/>
    </source>
</evidence>
<evidence type="ECO:0000256" key="5">
    <source>
        <dbReference type="ARBA" id="ARBA00035648"/>
    </source>
</evidence>
<evidence type="ECO:0000256" key="4">
    <source>
        <dbReference type="ARBA" id="ARBA00022801"/>
    </source>
</evidence>
<gene>
    <name evidence="8" type="ORF">SDC9_50883</name>
</gene>
<evidence type="ECO:0008006" key="9">
    <source>
        <dbReference type="Google" id="ProtNLM"/>
    </source>
</evidence>
<dbReference type="PANTHER" id="PTHR30636:SF3">
    <property type="entry name" value="UPF0701 PROTEIN YICC"/>
    <property type="match status" value="1"/>
</dbReference>
<proteinExistence type="inferred from homology"/>
<dbReference type="InterPro" id="IPR013551">
    <property type="entry name" value="YicC-like_C"/>
</dbReference>
<keyword evidence="4" id="KW-0378">Hydrolase</keyword>
<dbReference type="GO" id="GO:0016787">
    <property type="term" value="F:hydrolase activity"/>
    <property type="evidence" value="ECO:0007669"/>
    <property type="project" value="UniProtKB-KW"/>
</dbReference>
<protein>
    <recommendedName>
        <fullName evidence="9">YicC family protein</fullName>
    </recommendedName>
</protein>
<dbReference type="GO" id="GO:0004521">
    <property type="term" value="F:RNA endonuclease activity"/>
    <property type="evidence" value="ECO:0007669"/>
    <property type="project" value="InterPro"/>
</dbReference>
<dbReference type="NCBIfam" id="TIGR00255">
    <property type="entry name" value="YicC/YloC family endoribonuclease"/>
    <property type="match status" value="1"/>
</dbReference>
<evidence type="ECO:0000256" key="3">
    <source>
        <dbReference type="ARBA" id="ARBA00022759"/>
    </source>
</evidence>
<dbReference type="InterPro" id="IPR013527">
    <property type="entry name" value="YicC-like_N"/>
</dbReference>
<dbReference type="Pfam" id="PF03755">
    <property type="entry name" value="YicC-like_N"/>
    <property type="match status" value="1"/>
</dbReference>
<name>A0A644WL47_9ZZZZ</name>
<keyword evidence="3" id="KW-0255">Endonuclease</keyword>
<evidence type="ECO:0000259" key="6">
    <source>
        <dbReference type="Pfam" id="PF03755"/>
    </source>
</evidence>
<dbReference type="InterPro" id="IPR005229">
    <property type="entry name" value="YicC/YloC-like"/>
</dbReference>
<reference evidence="8" key="1">
    <citation type="submission" date="2019-08" db="EMBL/GenBank/DDBJ databases">
        <authorList>
            <person name="Kucharzyk K."/>
            <person name="Murdoch R.W."/>
            <person name="Higgins S."/>
            <person name="Loffler F."/>
        </authorList>
    </citation>
    <scope>NUCLEOTIDE SEQUENCE</scope>
</reference>
<dbReference type="PANTHER" id="PTHR30636">
    <property type="entry name" value="UPF0701 PROTEIN YICC"/>
    <property type="match status" value="1"/>
</dbReference>
<organism evidence="8">
    <name type="scientific">bioreactor metagenome</name>
    <dbReference type="NCBI Taxonomy" id="1076179"/>
    <lineage>
        <taxon>unclassified sequences</taxon>
        <taxon>metagenomes</taxon>
        <taxon>ecological metagenomes</taxon>
    </lineage>
</organism>
<sequence>MLRSMTGFGRVQAMVGSSTVSVMVRTLNNKQLDLSVKTPFRYRERENQIRDIASRVLVRGKVDINVTIEDQTGADASVNHSLAEKYYHELSLLSDNLGLKKPENWMEILIRLPEVVGYGNPVVEEEEWTALFALVQKACDETDAFRLQEGSVLEADLMKHLDIIGSLLPEIEKLDPERKVQVRERLVKELQQAQLDVKTDESRLEQELFYYIDKFDINEEKVRLAKHIEYFRTTLNQGDSEPAGKKLGFISQEMGREINTLGNKSNFFEIQKRVVVMKDELEKIKEQLANIM</sequence>
<comment type="caution">
    <text evidence="8">The sequence shown here is derived from an EMBL/GenBank/DDBJ whole genome shotgun (WGS) entry which is preliminary data.</text>
</comment>
<evidence type="ECO:0000259" key="7">
    <source>
        <dbReference type="Pfam" id="PF08340"/>
    </source>
</evidence>
<comment type="cofactor">
    <cofactor evidence="1">
        <name>a divalent metal cation</name>
        <dbReference type="ChEBI" id="CHEBI:60240"/>
    </cofactor>
</comment>